<dbReference type="PANTHER" id="PTHR43179">
    <property type="entry name" value="RHAMNOSYLTRANSFERASE WBBL"/>
    <property type="match status" value="1"/>
</dbReference>
<dbReference type="RefSeq" id="WP_133575961.1">
    <property type="nucleotide sequence ID" value="NZ_SNYC01000004.1"/>
</dbReference>
<evidence type="ECO:0000313" key="2">
    <source>
        <dbReference type="EMBL" id="TDQ09912.1"/>
    </source>
</evidence>
<evidence type="ECO:0000313" key="3">
    <source>
        <dbReference type="Proteomes" id="UP000295620"/>
    </source>
</evidence>
<dbReference type="SUPFAM" id="SSF53448">
    <property type="entry name" value="Nucleotide-diphospho-sugar transferases"/>
    <property type="match status" value="1"/>
</dbReference>
<dbReference type="Pfam" id="PF00535">
    <property type="entry name" value="Glycos_transf_2"/>
    <property type="match status" value="1"/>
</dbReference>
<gene>
    <name evidence="2" type="ORF">ATK78_2071</name>
</gene>
<dbReference type="InterPro" id="IPR029044">
    <property type="entry name" value="Nucleotide-diphossugar_trans"/>
</dbReference>
<evidence type="ECO:0000259" key="1">
    <source>
        <dbReference type="Pfam" id="PF00535"/>
    </source>
</evidence>
<dbReference type="PANTHER" id="PTHR43179:SF10">
    <property type="entry name" value="GLYCOSYL TRANSFERASE"/>
    <property type="match status" value="1"/>
</dbReference>
<dbReference type="AlphaFoldDB" id="A0A4R6SYX0"/>
<dbReference type="Gene3D" id="3.90.550.10">
    <property type="entry name" value="Spore Coat Polysaccharide Biosynthesis Protein SpsA, Chain A"/>
    <property type="match status" value="1"/>
</dbReference>
<organism evidence="2 3">
    <name type="scientific">Pedobacter metabolipauper</name>
    <dbReference type="NCBI Taxonomy" id="425513"/>
    <lineage>
        <taxon>Bacteria</taxon>
        <taxon>Pseudomonadati</taxon>
        <taxon>Bacteroidota</taxon>
        <taxon>Sphingobacteriia</taxon>
        <taxon>Sphingobacteriales</taxon>
        <taxon>Sphingobacteriaceae</taxon>
        <taxon>Pedobacter</taxon>
    </lineage>
</organism>
<protein>
    <recommendedName>
        <fullName evidence="1">Glycosyltransferase 2-like domain-containing protein</fullName>
    </recommendedName>
</protein>
<dbReference type="InterPro" id="IPR001173">
    <property type="entry name" value="Glyco_trans_2-like"/>
</dbReference>
<comment type="caution">
    <text evidence="2">The sequence shown here is derived from an EMBL/GenBank/DDBJ whole genome shotgun (WGS) entry which is preliminary data.</text>
</comment>
<keyword evidence="3" id="KW-1185">Reference proteome</keyword>
<dbReference type="CDD" id="cd04186">
    <property type="entry name" value="GT_2_like_c"/>
    <property type="match status" value="1"/>
</dbReference>
<feature type="domain" description="Glycosyltransferase 2-like" evidence="1">
    <location>
        <begin position="5"/>
        <end position="123"/>
    </location>
</feature>
<name>A0A4R6SYX0_9SPHI</name>
<dbReference type="OrthoDB" id="9771846at2"/>
<dbReference type="Proteomes" id="UP000295620">
    <property type="component" value="Unassembled WGS sequence"/>
</dbReference>
<accession>A0A4R6SYX0</accession>
<sequence>MDVLSISIVLYENDREVEKTIRSVLNAKINLRLYLIDNSKTDVLKYLAADERIQYTFNNANIGYGAAHNIAIKKSLSEEIPYHLVMNPDINFQEGTLEKIYAFMEENKSIGSLMPKVYYEDGSIQRLCKLLPTPLNLIGRRFIGNSALAKRKNEEYELHNFSYTQILDTPSLSGCFMFIRTEVLKKSGIFDPRYFMYLEDYDLTRRIHKVSRTVFYPGVSIIHGHAQESYKNGTLLKIHIRSAIKYFNKWGWLIDSERTAFNKKVLEKIKRK</sequence>
<dbReference type="EMBL" id="SNYC01000004">
    <property type="protein sequence ID" value="TDQ09912.1"/>
    <property type="molecule type" value="Genomic_DNA"/>
</dbReference>
<reference evidence="2 3" key="1">
    <citation type="submission" date="2019-03" db="EMBL/GenBank/DDBJ databases">
        <title>Genomic Encyclopedia of Archaeal and Bacterial Type Strains, Phase II (KMG-II): from individual species to whole genera.</title>
        <authorList>
            <person name="Goeker M."/>
        </authorList>
    </citation>
    <scope>NUCLEOTIDE SEQUENCE [LARGE SCALE GENOMIC DNA]</scope>
    <source>
        <strain evidence="2 3">DSM 19035</strain>
    </source>
</reference>
<proteinExistence type="predicted"/>